<keyword evidence="3" id="KW-0255">Endonuclease</keyword>
<comment type="similarity">
    <text evidence="1">Belongs to the Rv1128c/1148c/1588c/1702c/1945/3466 family.</text>
</comment>
<keyword evidence="4" id="KW-1185">Reference proteome</keyword>
<dbReference type="EMBL" id="RDSR01000002">
    <property type="protein sequence ID" value="RNE67055.1"/>
    <property type="molecule type" value="Genomic_DNA"/>
</dbReference>
<accession>A0A3M8LNY7</accession>
<dbReference type="Pfam" id="PF02720">
    <property type="entry name" value="DUF222"/>
    <property type="match status" value="1"/>
</dbReference>
<gene>
    <name evidence="3" type="ORF">EEJ31_02305</name>
</gene>
<dbReference type="GO" id="GO:0003676">
    <property type="term" value="F:nucleic acid binding"/>
    <property type="evidence" value="ECO:0007669"/>
    <property type="project" value="InterPro"/>
</dbReference>
<dbReference type="SMART" id="SM00507">
    <property type="entry name" value="HNHc"/>
    <property type="match status" value="1"/>
</dbReference>
<dbReference type="RefSeq" id="WP_123044668.1">
    <property type="nucleotide sequence ID" value="NZ_RDSR01000002.1"/>
</dbReference>
<dbReference type="OrthoDB" id="3261064at2"/>
<proteinExistence type="inferred from homology"/>
<name>A0A3M8LNY7_9MICO</name>
<comment type="caution">
    <text evidence="3">The sequence shown here is derived from an EMBL/GenBank/DDBJ whole genome shotgun (WGS) entry which is preliminary data.</text>
</comment>
<reference evidence="3 4" key="1">
    <citation type="submission" date="2018-11" db="EMBL/GenBank/DDBJ databases">
        <title>Cryobacterium sp. nov., isolated from rhizosphere soil of lettuce.</title>
        <authorList>
            <person name="Wang Y."/>
        </authorList>
    </citation>
    <scope>NUCLEOTIDE SEQUENCE [LARGE SCALE GENOMIC DNA]</scope>
    <source>
        <strain evidence="3 4">NEAU-85</strain>
    </source>
</reference>
<evidence type="ECO:0000256" key="1">
    <source>
        <dbReference type="ARBA" id="ARBA00023450"/>
    </source>
</evidence>
<protein>
    <submittedName>
        <fullName evidence="3">HNH endonuclease</fullName>
    </submittedName>
</protein>
<evidence type="ECO:0000313" key="4">
    <source>
        <dbReference type="Proteomes" id="UP000279859"/>
    </source>
</evidence>
<dbReference type="Proteomes" id="UP000279859">
    <property type="component" value="Unassembled WGS sequence"/>
</dbReference>
<dbReference type="InterPro" id="IPR003870">
    <property type="entry name" value="DUF222"/>
</dbReference>
<dbReference type="GO" id="GO:0008270">
    <property type="term" value="F:zinc ion binding"/>
    <property type="evidence" value="ECO:0007669"/>
    <property type="project" value="InterPro"/>
</dbReference>
<dbReference type="InterPro" id="IPR003615">
    <property type="entry name" value="HNH_nuc"/>
</dbReference>
<feature type="domain" description="HNH nuclease" evidence="2">
    <location>
        <begin position="370"/>
        <end position="423"/>
    </location>
</feature>
<dbReference type="GO" id="GO:0004519">
    <property type="term" value="F:endonuclease activity"/>
    <property type="evidence" value="ECO:0007669"/>
    <property type="project" value="UniProtKB-KW"/>
</dbReference>
<dbReference type="InterPro" id="IPR002711">
    <property type="entry name" value="HNH"/>
</dbReference>
<keyword evidence="3" id="KW-0378">Hydrolase</keyword>
<dbReference type="AlphaFoldDB" id="A0A3M8LNY7"/>
<keyword evidence="3" id="KW-0540">Nuclease</keyword>
<sequence>MGEVVEIPVDPDPNALDRLTPELLEQWAAEWADDRCAEALAADVGVVDECLVVPAPTLLSHAIEDAATALVAANQAMAMHVGALAKVLDVARRNPHLYLTEDGLAERDALELAQRAAALDVALHLKLTPDVVRNRAHEGRVLAESLPLLWGRFQAGVIGYAEARAAVELLPADIDPDGVAHYDRELAEKAGQVTPGAFRQKARALRRRLLAEPALRHAQAFLDRRVVIEPADDGMAWIHALVSAPDAVRIKARLGATAKREAKKQAKAAATAGGGRHSRDQIRADLLVGWLAGDGTPTAAKVRPLLFVPLLGLIGEGDGQPSVLQGYGPIDPASAAQLFIDAPAFRRVGTDPFTGEILDFDRRRYRPTKAQREMLAVKFGTCGRENCDRLAVTADVDHLKEWARDHGLTNIDNLVPLCPPDHRLKTLTKFRYERDLDGTITVTTPTGYIGRNVPPNPLPVEPPPF</sequence>
<evidence type="ECO:0000259" key="2">
    <source>
        <dbReference type="SMART" id="SM00507"/>
    </source>
</evidence>
<dbReference type="Pfam" id="PF01844">
    <property type="entry name" value="HNH"/>
    <property type="match status" value="1"/>
</dbReference>
<organism evidence="3 4">
    <name type="scientific">Cryobacterium tepidiphilum</name>
    <dbReference type="NCBI Taxonomy" id="2486026"/>
    <lineage>
        <taxon>Bacteria</taxon>
        <taxon>Bacillati</taxon>
        <taxon>Actinomycetota</taxon>
        <taxon>Actinomycetes</taxon>
        <taxon>Micrococcales</taxon>
        <taxon>Microbacteriaceae</taxon>
        <taxon>Cryobacterium</taxon>
    </lineage>
</organism>
<dbReference type="CDD" id="cd00085">
    <property type="entry name" value="HNHc"/>
    <property type="match status" value="1"/>
</dbReference>
<evidence type="ECO:0000313" key="3">
    <source>
        <dbReference type="EMBL" id="RNE67055.1"/>
    </source>
</evidence>